<dbReference type="PRINTS" id="PR00038">
    <property type="entry name" value="HTHLUXR"/>
</dbReference>
<sequence>MTVDEHVLLRLGLARVVAGSGDIDLIGDAGSADEARELILRVRPDVVTFDAALTGTDGFTFARELRAHLPRLGLVLLSAVADDALLYRALDEGLSAYVTKASPSATVVSAVRHAAVAPDSFTAPGLSAALARRRASNGLLSQRERQVLSLMRDGISLPGIATRLQVSEATVKTYVARLYTKLRVNNRSQALMAAVNQGLLSSVDAA</sequence>
<dbReference type="InterPro" id="IPR011006">
    <property type="entry name" value="CheY-like_superfamily"/>
</dbReference>
<feature type="domain" description="HTH luxR-type" evidence="4">
    <location>
        <begin position="133"/>
        <end position="198"/>
    </location>
</feature>
<dbReference type="PANTHER" id="PTHR45566:SF2">
    <property type="entry name" value="NARL SUBFAMILY"/>
    <property type="match status" value="1"/>
</dbReference>
<dbReference type="GO" id="GO:0006355">
    <property type="term" value="P:regulation of DNA-templated transcription"/>
    <property type="evidence" value="ECO:0007669"/>
    <property type="project" value="InterPro"/>
</dbReference>
<dbReference type="GO" id="GO:0003677">
    <property type="term" value="F:DNA binding"/>
    <property type="evidence" value="ECO:0007669"/>
    <property type="project" value="UniProtKB-KW"/>
</dbReference>
<accession>A0A8J3YX96</accession>
<dbReference type="Pfam" id="PF00196">
    <property type="entry name" value="GerE"/>
    <property type="match status" value="1"/>
</dbReference>
<dbReference type="InterPro" id="IPR016032">
    <property type="entry name" value="Sig_transdc_resp-reg_C-effctor"/>
</dbReference>
<dbReference type="SUPFAM" id="SSF46894">
    <property type="entry name" value="C-terminal effector domain of the bipartite response regulators"/>
    <property type="match status" value="1"/>
</dbReference>
<feature type="modified residue" description="4-aspartylphosphate" evidence="3">
    <location>
        <position position="50"/>
    </location>
</feature>
<dbReference type="SMART" id="SM00448">
    <property type="entry name" value="REC"/>
    <property type="match status" value="1"/>
</dbReference>
<dbReference type="AlphaFoldDB" id="A0A8J3YX96"/>
<evidence type="ECO:0000259" key="4">
    <source>
        <dbReference type="PROSITE" id="PS50043"/>
    </source>
</evidence>
<proteinExistence type="predicted"/>
<dbReference type="GO" id="GO:0000160">
    <property type="term" value="P:phosphorelay signal transduction system"/>
    <property type="evidence" value="ECO:0007669"/>
    <property type="project" value="InterPro"/>
</dbReference>
<feature type="domain" description="Response regulatory" evidence="5">
    <location>
        <begin position="1"/>
        <end position="115"/>
    </location>
</feature>
<dbReference type="InterPro" id="IPR051015">
    <property type="entry name" value="EvgA-like"/>
</dbReference>
<dbReference type="CDD" id="cd06170">
    <property type="entry name" value="LuxR_C_like"/>
    <property type="match status" value="1"/>
</dbReference>
<dbReference type="Gene3D" id="3.40.50.2300">
    <property type="match status" value="1"/>
</dbReference>
<dbReference type="SUPFAM" id="SSF52172">
    <property type="entry name" value="CheY-like"/>
    <property type="match status" value="1"/>
</dbReference>
<keyword evidence="1 3" id="KW-0597">Phosphoprotein</keyword>
<dbReference type="EMBL" id="BOPF01000069">
    <property type="protein sequence ID" value="GIJ52222.1"/>
    <property type="molecule type" value="Genomic_DNA"/>
</dbReference>
<organism evidence="6 7">
    <name type="scientific">Virgisporangium aliadipatigenens</name>
    <dbReference type="NCBI Taxonomy" id="741659"/>
    <lineage>
        <taxon>Bacteria</taxon>
        <taxon>Bacillati</taxon>
        <taxon>Actinomycetota</taxon>
        <taxon>Actinomycetes</taxon>
        <taxon>Micromonosporales</taxon>
        <taxon>Micromonosporaceae</taxon>
        <taxon>Virgisporangium</taxon>
    </lineage>
</organism>
<dbReference type="Proteomes" id="UP000619260">
    <property type="component" value="Unassembled WGS sequence"/>
</dbReference>
<evidence type="ECO:0000256" key="2">
    <source>
        <dbReference type="ARBA" id="ARBA00023125"/>
    </source>
</evidence>
<comment type="caution">
    <text evidence="6">The sequence shown here is derived from an EMBL/GenBank/DDBJ whole genome shotgun (WGS) entry which is preliminary data.</text>
</comment>
<gene>
    <name evidence="6" type="ORF">Val02_91080</name>
</gene>
<dbReference type="CDD" id="cd17535">
    <property type="entry name" value="REC_NarL-like"/>
    <property type="match status" value="1"/>
</dbReference>
<dbReference type="InterPro" id="IPR001789">
    <property type="entry name" value="Sig_transdc_resp-reg_receiver"/>
</dbReference>
<dbReference type="PROSITE" id="PS50110">
    <property type="entry name" value="RESPONSE_REGULATORY"/>
    <property type="match status" value="1"/>
</dbReference>
<dbReference type="Pfam" id="PF00072">
    <property type="entry name" value="Response_reg"/>
    <property type="match status" value="1"/>
</dbReference>
<evidence type="ECO:0000256" key="3">
    <source>
        <dbReference type="PROSITE-ProRule" id="PRU00169"/>
    </source>
</evidence>
<evidence type="ECO:0000313" key="6">
    <source>
        <dbReference type="EMBL" id="GIJ52222.1"/>
    </source>
</evidence>
<protein>
    <submittedName>
        <fullName evidence="6">DNA-binding response regulator</fullName>
    </submittedName>
</protein>
<evidence type="ECO:0000259" key="5">
    <source>
        <dbReference type="PROSITE" id="PS50110"/>
    </source>
</evidence>
<dbReference type="PROSITE" id="PS50043">
    <property type="entry name" value="HTH_LUXR_2"/>
    <property type="match status" value="1"/>
</dbReference>
<evidence type="ECO:0000256" key="1">
    <source>
        <dbReference type="ARBA" id="ARBA00022553"/>
    </source>
</evidence>
<dbReference type="InterPro" id="IPR000792">
    <property type="entry name" value="Tscrpt_reg_LuxR_C"/>
</dbReference>
<name>A0A8J3YX96_9ACTN</name>
<evidence type="ECO:0000313" key="7">
    <source>
        <dbReference type="Proteomes" id="UP000619260"/>
    </source>
</evidence>
<keyword evidence="7" id="KW-1185">Reference proteome</keyword>
<dbReference type="InterPro" id="IPR058245">
    <property type="entry name" value="NreC/VraR/RcsB-like_REC"/>
</dbReference>
<dbReference type="PANTHER" id="PTHR45566">
    <property type="entry name" value="HTH-TYPE TRANSCRIPTIONAL REGULATOR YHJB-RELATED"/>
    <property type="match status" value="1"/>
</dbReference>
<reference evidence="6" key="1">
    <citation type="submission" date="2021-01" db="EMBL/GenBank/DDBJ databases">
        <title>Whole genome shotgun sequence of Virgisporangium aliadipatigenens NBRC 105644.</title>
        <authorList>
            <person name="Komaki H."/>
            <person name="Tamura T."/>
        </authorList>
    </citation>
    <scope>NUCLEOTIDE SEQUENCE</scope>
    <source>
        <strain evidence="6">NBRC 105644</strain>
    </source>
</reference>
<keyword evidence="2 6" id="KW-0238">DNA-binding</keyword>
<dbReference type="SMART" id="SM00421">
    <property type="entry name" value="HTH_LUXR"/>
    <property type="match status" value="1"/>
</dbReference>